<dbReference type="EMBL" id="KZ819718">
    <property type="protein sequence ID" value="PWN53592.1"/>
    <property type="molecule type" value="Genomic_DNA"/>
</dbReference>
<evidence type="ECO:0000313" key="2">
    <source>
        <dbReference type="Proteomes" id="UP000245626"/>
    </source>
</evidence>
<feature type="non-terminal residue" evidence="1">
    <location>
        <position position="1"/>
    </location>
</feature>
<proteinExistence type="predicted"/>
<gene>
    <name evidence="1" type="ORF">IE53DRAFT_300395</name>
</gene>
<reference evidence="1 2" key="1">
    <citation type="journal article" date="2018" name="Mol. Biol. Evol.">
        <title>Broad Genomic Sampling Reveals a Smut Pathogenic Ancestry of the Fungal Clade Ustilaginomycotina.</title>
        <authorList>
            <person name="Kijpornyongpan T."/>
            <person name="Mondo S.J."/>
            <person name="Barry K."/>
            <person name="Sandor L."/>
            <person name="Lee J."/>
            <person name="Lipzen A."/>
            <person name="Pangilinan J."/>
            <person name="LaButti K."/>
            <person name="Hainaut M."/>
            <person name="Henrissat B."/>
            <person name="Grigoriev I.V."/>
            <person name="Spatafora J.W."/>
            <person name="Aime M.C."/>
        </authorList>
    </citation>
    <scope>NUCLEOTIDE SEQUENCE [LARGE SCALE GENOMIC DNA]</scope>
    <source>
        <strain evidence="1 2">SA 807</strain>
    </source>
</reference>
<dbReference type="Proteomes" id="UP000245626">
    <property type="component" value="Unassembled WGS sequence"/>
</dbReference>
<protein>
    <submittedName>
        <fullName evidence="1">Uncharacterized protein</fullName>
    </submittedName>
</protein>
<feature type="non-terminal residue" evidence="1">
    <location>
        <position position="879"/>
    </location>
</feature>
<evidence type="ECO:0000313" key="1">
    <source>
        <dbReference type="EMBL" id="PWN53592.1"/>
    </source>
</evidence>
<sequence>KKSSPSSQPLRHGRKPIYPDSDAEAEGLDSTVDDEALETGLLADGEASPLLGHAQRRTGLLNHIKASWLGLWRDSDAKASARRKRAQRRTVSGASASSRRSSRNLANPRDGGGTWRRYQPIVMTMVYTLAALTVLVLLLLGFAAAHLFLSTLKSPDAEAQSKILDESLLLKGPDRLQLLNISDDGILVRVDARLGLDPDHALDIWLGKKGKQGWWKNKERDLIEWAVGKVGGVQIEVGEVTLAQNGAAWTEHVGLDSSYYRASDDEERQPQDLLAFHLAPLVLPLPALRAPRSIIGDESKPPILGNHSTPSARKNLNPLNLTILLKPVSPAPYILKFAEEAIEQGKVKLDVKVRSLRVRGLSGKELQGIGSTRKGSWFDIPRRIDISESFIRSPIKEKVPDLGNGTDSDELLKLDKYEFFEIGSDLKSSLGAMATRALGIKAVAQAKNPLGKTLKGQVDYRLPFGIYLPIASPANATDPEGGQPDSDESVLMAVVATEPFELTGEKKATLELLGRVVPPPKDSIPRLEEELEAGRGQLVFHNGPGAIKAQDGRQSERADVKGSEDTPQQVALSNFLSRFLRGDDNTVYVRGGSPFTATPATPGSTQSKRIANGSKGGQEPEVPQEPLPGGGSELPEWMESALRLVDLPISFPGSKVTELIKNVTIDDLKITPHPFEKDKLLCSGTVMGIMNLPGQLSTVDVKITHLWPDILVYDGLPPSMRKPGDGDDDDDGDDDEMRDGGDRTASTKPSKTDDDGRDGWRTSGKDKKEEPVPPLPSPLPSHAFARVRPRDFAPATTYPDPTDPTGETKLLRSELKDVPFTVLEGRGAIFRGFTWKILTGEGALAGIEGSSRAKIWNSGLGELQLRNLPVKGAFVVGKR</sequence>
<keyword evidence="2" id="KW-1185">Reference proteome</keyword>
<name>A0ACD0P6G4_9BASI</name>
<organism evidence="1 2">
    <name type="scientific">Violaceomyces palustris</name>
    <dbReference type="NCBI Taxonomy" id="1673888"/>
    <lineage>
        <taxon>Eukaryota</taxon>
        <taxon>Fungi</taxon>
        <taxon>Dikarya</taxon>
        <taxon>Basidiomycota</taxon>
        <taxon>Ustilaginomycotina</taxon>
        <taxon>Ustilaginomycetes</taxon>
        <taxon>Violaceomycetales</taxon>
        <taxon>Violaceomycetaceae</taxon>
        <taxon>Violaceomyces</taxon>
    </lineage>
</organism>
<accession>A0ACD0P6G4</accession>